<evidence type="ECO:0000313" key="3">
    <source>
        <dbReference type="Proteomes" id="UP000292685"/>
    </source>
</evidence>
<dbReference type="OrthoDB" id="3240470at2"/>
<dbReference type="InterPro" id="IPR021354">
    <property type="entry name" value="DUF2975"/>
</dbReference>
<dbReference type="AlphaFoldDB" id="A0A4Q8AGG2"/>
<feature type="transmembrane region" description="Helical" evidence="1">
    <location>
        <begin position="119"/>
        <end position="144"/>
    </location>
</feature>
<name>A0A4Q8AGG2_9MICC</name>
<protein>
    <submittedName>
        <fullName evidence="2">DUF2975 family protein</fullName>
    </submittedName>
</protein>
<keyword evidence="1" id="KW-0472">Membrane</keyword>
<keyword evidence="1" id="KW-1133">Transmembrane helix</keyword>
<dbReference type="Proteomes" id="UP000292685">
    <property type="component" value="Unassembled WGS sequence"/>
</dbReference>
<dbReference type="Pfam" id="PF11188">
    <property type="entry name" value="DUF2975"/>
    <property type="match status" value="1"/>
</dbReference>
<dbReference type="EMBL" id="SHLA01000001">
    <property type="protein sequence ID" value="RZU63460.1"/>
    <property type="molecule type" value="Genomic_DNA"/>
</dbReference>
<evidence type="ECO:0000256" key="1">
    <source>
        <dbReference type="SAM" id="Phobius"/>
    </source>
</evidence>
<organism evidence="2 3">
    <name type="scientific">Zhihengliuella halotolerans</name>
    <dbReference type="NCBI Taxonomy" id="370736"/>
    <lineage>
        <taxon>Bacteria</taxon>
        <taxon>Bacillati</taxon>
        <taxon>Actinomycetota</taxon>
        <taxon>Actinomycetes</taxon>
        <taxon>Micrococcales</taxon>
        <taxon>Micrococcaceae</taxon>
        <taxon>Zhihengliuella</taxon>
    </lineage>
</organism>
<proteinExistence type="predicted"/>
<feature type="transmembrane region" description="Helical" evidence="1">
    <location>
        <begin position="46"/>
        <end position="70"/>
    </location>
</feature>
<keyword evidence="3" id="KW-1185">Reference proteome</keyword>
<sequence length="158" mass="16364">MSRVLVLALRAALVGLAAGVFAAQLLTPMLASSVGSPHWEVRHLVVPYSVAGIVALFLVQIALIALWRLLTLTSAERIFDGGAIRWVNGLVGSAAGAVALPCIVMTHLLFVVGVGGPGVVLALCACFIGGAALVLVLIVLRSLLASATRDRRELAHVI</sequence>
<evidence type="ECO:0000313" key="2">
    <source>
        <dbReference type="EMBL" id="RZU63460.1"/>
    </source>
</evidence>
<reference evidence="2 3" key="1">
    <citation type="submission" date="2019-02" db="EMBL/GenBank/DDBJ databases">
        <title>Sequencing the genomes of 1000 actinobacteria strains.</title>
        <authorList>
            <person name="Klenk H.-P."/>
        </authorList>
    </citation>
    <scope>NUCLEOTIDE SEQUENCE [LARGE SCALE GENOMIC DNA]</scope>
    <source>
        <strain evidence="2 3">DSM 17364</strain>
    </source>
</reference>
<accession>A0A4Q8AGG2</accession>
<feature type="transmembrane region" description="Helical" evidence="1">
    <location>
        <begin position="90"/>
        <end position="113"/>
    </location>
</feature>
<keyword evidence="1" id="KW-0812">Transmembrane</keyword>
<comment type="caution">
    <text evidence="2">The sequence shown here is derived from an EMBL/GenBank/DDBJ whole genome shotgun (WGS) entry which is preliminary data.</text>
</comment>
<dbReference type="RefSeq" id="WP_130451823.1">
    <property type="nucleotide sequence ID" value="NZ_SHLA01000001.1"/>
</dbReference>
<gene>
    <name evidence="2" type="ORF">EV380_3081</name>
</gene>